<feature type="transmembrane region" description="Helical" evidence="1">
    <location>
        <begin position="187"/>
        <end position="208"/>
    </location>
</feature>
<dbReference type="InterPro" id="IPR039261">
    <property type="entry name" value="FNR_nucleotide-bd"/>
</dbReference>
<dbReference type="Proteomes" id="UP000663845">
    <property type="component" value="Unassembled WGS sequence"/>
</dbReference>
<organism evidence="2 3">
    <name type="scientific">Adineta steineri</name>
    <dbReference type="NCBI Taxonomy" id="433720"/>
    <lineage>
        <taxon>Eukaryota</taxon>
        <taxon>Metazoa</taxon>
        <taxon>Spiralia</taxon>
        <taxon>Gnathifera</taxon>
        <taxon>Rotifera</taxon>
        <taxon>Eurotatoria</taxon>
        <taxon>Bdelloidea</taxon>
        <taxon>Adinetida</taxon>
        <taxon>Adinetidae</taxon>
        <taxon>Adineta</taxon>
    </lineage>
</organism>
<reference evidence="2" key="1">
    <citation type="submission" date="2021-02" db="EMBL/GenBank/DDBJ databases">
        <authorList>
            <person name="Nowell W R."/>
        </authorList>
    </citation>
    <scope>NUCLEOTIDE SEQUENCE</scope>
</reference>
<proteinExistence type="predicted"/>
<dbReference type="SUPFAM" id="SSF52343">
    <property type="entry name" value="Ferredoxin reductase-like, C-terminal NADP-linked domain"/>
    <property type="match status" value="1"/>
</dbReference>
<keyword evidence="1" id="KW-0472">Membrane</keyword>
<dbReference type="EMBL" id="CAJNOG010000277">
    <property type="protein sequence ID" value="CAF1139379.1"/>
    <property type="molecule type" value="Genomic_DNA"/>
</dbReference>
<feature type="transmembrane region" description="Helical" evidence="1">
    <location>
        <begin position="214"/>
        <end position="235"/>
    </location>
</feature>
<keyword evidence="1" id="KW-1133">Transmembrane helix</keyword>
<feature type="transmembrane region" description="Helical" evidence="1">
    <location>
        <begin position="255"/>
        <end position="273"/>
    </location>
</feature>
<evidence type="ECO:0000313" key="3">
    <source>
        <dbReference type="Proteomes" id="UP000663845"/>
    </source>
</evidence>
<feature type="transmembrane region" description="Helical" evidence="1">
    <location>
        <begin position="122"/>
        <end position="140"/>
    </location>
</feature>
<dbReference type="PANTHER" id="PTHR33927">
    <property type="entry name" value="TRANSMEMBRANE PROTEIN"/>
    <property type="match status" value="1"/>
</dbReference>
<accession>A0A814RZ70</accession>
<feature type="transmembrane region" description="Helical" evidence="1">
    <location>
        <begin position="160"/>
        <end position="180"/>
    </location>
</feature>
<sequence length="518" mass="59426">MATDNYKSTHSIEKFQHAAVAIMPHLNKFRRAVSDHPAAPVQRKRFISDCITAFTSIDDYSIESDENSTESESLSDISPIPQHGEVRINLDEEFIQPTTMKMHTVETFIRRIVPDFLTCHQVWLVIHVLITIILCVLYFTHKIETSAGTIAIFELLFGVLVRNEIFISLLHCFVGLIPYFKYEFNRMLHCIGGLHVSSAIAAFFWLLISLSCEWHGLVVRITGGIILFFVIFLSLTAMPIIRRRFHNVFEHIHRYVGWTCLVVLIVHVIFLQLDNFQSFSAKALFNEAVIILVIIVIIIILPWIWVRKVSAQFSQPSKDLTVITFPQALYPYGSTTRISFDGHEWHAFAIALTDPCSDQHSILVAAAGDWTKKLAENYQTNKLPEHIWIRRIKGLGFMYSIHAYQKVLIVCTGAGIAPALPYIKDPLPTCHTHILWIAKQHENNYGEYIWKLVQNRQPHFTLHDTKIHGRPGIQLVEDHFWKTNSHAVFIVSNEKFTNEITNALWRKGIPCFGALFDS</sequence>
<dbReference type="AlphaFoldDB" id="A0A814RZ70"/>
<keyword evidence="1" id="KW-0812">Transmembrane</keyword>
<gene>
    <name evidence="2" type="ORF">JYZ213_LOCUS23467</name>
</gene>
<evidence type="ECO:0000313" key="2">
    <source>
        <dbReference type="EMBL" id="CAF1139379.1"/>
    </source>
</evidence>
<dbReference type="InterPro" id="IPR052979">
    <property type="entry name" value="Adenylate-forming_domain"/>
</dbReference>
<name>A0A814RZ70_9BILA</name>
<evidence type="ECO:0008006" key="4">
    <source>
        <dbReference type="Google" id="ProtNLM"/>
    </source>
</evidence>
<protein>
    <recommendedName>
        <fullName evidence="4">FAD-binding FR-type domain-containing protein</fullName>
    </recommendedName>
</protein>
<feature type="transmembrane region" description="Helical" evidence="1">
    <location>
        <begin position="285"/>
        <end position="306"/>
    </location>
</feature>
<comment type="caution">
    <text evidence="2">The sequence shown here is derived from an EMBL/GenBank/DDBJ whole genome shotgun (WGS) entry which is preliminary data.</text>
</comment>
<evidence type="ECO:0000256" key="1">
    <source>
        <dbReference type="SAM" id="Phobius"/>
    </source>
</evidence>
<dbReference type="PANTHER" id="PTHR33927:SF1">
    <property type="entry name" value="TRANSMEMBRANE PROTEIN"/>
    <property type="match status" value="1"/>
</dbReference>